<dbReference type="SUPFAM" id="SSF50182">
    <property type="entry name" value="Sm-like ribonucleoproteins"/>
    <property type="match status" value="1"/>
</dbReference>
<evidence type="ECO:0000259" key="10">
    <source>
        <dbReference type="Pfam" id="PF00924"/>
    </source>
</evidence>
<feature type="signal peptide" evidence="9">
    <location>
        <begin position="1"/>
        <end position="31"/>
    </location>
</feature>
<reference evidence="15" key="1">
    <citation type="submission" date="2016-10" db="EMBL/GenBank/DDBJ databases">
        <authorList>
            <person name="Varghese N."/>
            <person name="Submissions S."/>
        </authorList>
    </citation>
    <scope>NUCLEOTIDE SEQUENCE [LARGE SCALE GENOMIC DNA]</scope>
    <source>
        <strain evidence="15">DSM 11578</strain>
    </source>
</reference>
<dbReference type="Pfam" id="PF00924">
    <property type="entry name" value="MS_channel_2nd"/>
    <property type="match status" value="1"/>
</dbReference>
<dbReference type="Gene3D" id="1.10.287.1260">
    <property type="match status" value="1"/>
</dbReference>
<dbReference type="InterPro" id="IPR006685">
    <property type="entry name" value="MscS_channel_2nd"/>
</dbReference>
<feature type="transmembrane region" description="Helical" evidence="8">
    <location>
        <begin position="519"/>
        <end position="541"/>
    </location>
</feature>
<keyword evidence="3" id="KW-1003">Cell membrane</keyword>
<dbReference type="SUPFAM" id="SSF82861">
    <property type="entry name" value="Mechanosensitive channel protein MscS (YggB), transmembrane region"/>
    <property type="match status" value="1"/>
</dbReference>
<keyword evidence="6 8" id="KW-0472">Membrane</keyword>
<dbReference type="PANTHER" id="PTHR30460">
    <property type="entry name" value="MODERATE CONDUCTANCE MECHANOSENSITIVE CHANNEL YBIO"/>
    <property type="match status" value="1"/>
</dbReference>
<comment type="similarity">
    <text evidence="2">Belongs to the MscS (TC 1.A.23) family.</text>
</comment>
<dbReference type="AlphaFoldDB" id="A0A1I3V4K9"/>
<dbReference type="RefSeq" id="WP_245752797.1">
    <property type="nucleotide sequence ID" value="NZ_FOSH01000002.1"/>
</dbReference>
<sequence length="800" mass="87206">MPNVRTYFLLPQLFFLFVFSLGLAIPTQSMANTAAPSATSVQQTKAEESQADVYRSLANLIENPETRDKLIQELNTLSENAGQQDGKGSSDSTKKAEDKKSEYSLAAAIAEQSQSVVQTMMSTLKGSWDAISSIWTGPDKATQGWFRDLITTATVAAATILSFLLFAVLAQFIFRSTNDFALREHNTHAVIIKVTAVSIATVVRIAVVALAWLAGYGVALLAVGKVGEIAVSETLFLNIFLAVELTKVLIRAIFASRNEGLRLLSISTETARYWSSFFSIIVSLVGYGTLFIVPFLAMSISESLSQLANLLIVLFTVIFALSVIYKKKNTVKEQLIATAERSHFGVNDVTLRILAKTWHWFASIYFLVLGTGLLVKSEDALPVILLATIKTVVAVLAGIGVIALLDMASEHGISLPKALEQHLSNAEMRINEQLPRVFKVFKLIVVVLIISAILDAWGIVNLAEWISSATGMHVITSAISIFLIVSAAMLTWIVLASWIEHRLNPEESGHMPSAREKTLLTIFRNAIAITITVMTVMIVLSELGINIGPLIAGAGVMGLAIGFGAQKLVQDVITGVFIQLENAINTGDVVTADGITGVAEKLTIRSLGLRDLSGTFHIIPFSSVTTVSNYMRGFAYHVGEYGVAYREDTDEVVIKLREAFAELMSDDDNRSQILTEELEVHGVTALADSSVNVRVRIKTLPGSQWSIGRAYNRLVKRHLDAAGIEIPFPHLTLYFGEDKEGKAPAAPLRMVNELEVKELSHGHDDVENEQHSNSHDEKTEKSSKSAKSNPSRKGDFDDAD</sequence>
<dbReference type="EMBL" id="FOSH01000002">
    <property type="protein sequence ID" value="SFJ89286.1"/>
    <property type="molecule type" value="Genomic_DNA"/>
</dbReference>
<feature type="transmembrane region" description="Helical" evidence="8">
    <location>
        <begin position="440"/>
        <end position="460"/>
    </location>
</feature>
<evidence type="ECO:0000256" key="8">
    <source>
        <dbReference type="SAM" id="Phobius"/>
    </source>
</evidence>
<accession>A0A1I3V4K9</accession>
<keyword evidence="5 8" id="KW-1133">Transmembrane helix</keyword>
<feature type="region of interest" description="Disordered" evidence="7">
    <location>
        <begin position="77"/>
        <end position="96"/>
    </location>
</feature>
<evidence type="ECO:0000259" key="13">
    <source>
        <dbReference type="Pfam" id="PF25392"/>
    </source>
</evidence>
<evidence type="ECO:0000256" key="9">
    <source>
        <dbReference type="SAM" id="SignalP"/>
    </source>
</evidence>
<keyword evidence="9" id="KW-0732">Signal</keyword>
<comment type="subcellular location">
    <subcellularLocation>
        <location evidence="1">Cell membrane</location>
        <topology evidence="1">Multi-pass membrane protein</topology>
    </subcellularLocation>
</comment>
<dbReference type="InterPro" id="IPR045276">
    <property type="entry name" value="YbiO_bact"/>
</dbReference>
<dbReference type="Pfam" id="PF21088">
    <property type="entry name" value="MS_channel_1st"/>
    <property type="match status" value="1"/>
</dbReference>
<evidence type="ECO:0000313" key="15">
    <source>
        <dbReference type="Proteomes" id="UP000198924"/>
    </source>
</evidence>
<dbReference type="Pfam" id="PF25392">
    <property type="entry name" value="MS_channel_TM1"/>
    <property type="match status" value="1"/>
</dbReference>
<dbReference type="STRING" id="45496.SAMN04488079_102205"/>
<evidence type="ECO:0000259" key="12">
    <source>
        <dbReference type="Pfam" id="PF21088"/>
    </source>
</evidence>
<feature type="chain" id="PRO_5011624345" evidence="9">
    <location>
        <begin position="32"/>
        <end position="800"/>
    </location>
</feature>
<feature type="transmembrane region" description="Helical" evidence="8">
    <location>
        <begin position="149"/>
        <end position="174"/>
    </location>
</feature>
<dbReference type="InterPro" id="IPR049278">
    <property type="entry name" value="MS_channel_C"/>
</dbReference>
<dbReference type="InterPro" id="IPR011014">
    <property type="entry name" value="MscS_channel_TM-2"/>
</dbReference>
<feature type="domain" description="Mechanosensitive ion channel transmembrane helices 2/3" evidence="12">
    <location>
        <begin position="526"/>
        <end position="566"/>
    </location>
</feature>
<dbReference type="Proteomes" id="UP000198924">
    <property type="component" value="Unassembled WGS sequence"/>
</dbReference>
<feature type="region of interest" description="Disordered" evidence="7">
    <location>
        <begin position="754"/>
        <end position="800"/>
    </location>
</feature>
<evidence type="ECO:0000256" key="1">
    <source>
        <dbReference type="ARBA" id="ARBA00004651"/>
    </source>
</evidence>
<dbReference type="InterPro" id="IPR049142">
    <property type="entry name" value="MS_channel_1st"/>
</dbReference>
<feature type="domain" description="Mechanosensitive ion channel MscS C-terminal" evidence="11">
    <location>
        <begin position="641"/>
        <end position="726"/>
    </location>
</feature>
<feature type="compositionally biased region" description="Basic and acidic residues" evidence="7">
    <location>
        <begin position="754"/>
        <end position="783"/>
    </location>
</feature>
<dbReference type="SUPFAM" id="SSF82689">
    <property type="entry name" value="Mechanosensitive channel protein MscS (YggB), C-terminal domain"/>
    <property type="match status" value="1"/>
</dbReference>
<feature type="domain" description="Mechanosensitive ion channel MscS" evidence="10">
    <location>
        <begin position="568"/>
        <end position="631"/>
    </location>
</feature>
<dbReference type="InterPro" id="IPR011066">
    <property type="entry name" value="MscS_channel_C_sf"/>
</dbReference>
<feature type="transmembrane region" description="Helical" evidence="8">
    <location>
        <begin position="275"/>
        <end position="300"/>
    </location>
</feature>
<evidence type="ECO:0000256" key="4">
    <source>
        <dbReference type="ARBA" id="ARBA00022692"/>
    </source>
</evidence>
<evidence type="ECO:0000259" key="11">
    <source>
        <dbReference type="Pfam" id="PF21082"/>
    </source>
</evidence>
<keyword evidence="4 8" id="KW-0812">Transmembrane</keyword>
<feature type="transmembrane region" description="Helical" evidence="8">
    <location>
        <begin position="358"/>
        <end position="375"/>
    </location>
</feature>
<evidence type="ECO:0000256" key="2">
    <source>
        <dbReference type="ARBA" id="ARBA00008017"/>
    </source>
</evidence>
<dbReference type="InterPro" id="IPR023408">
    <property type="entry name" value="MscS_beta-dom_sf"/>
</dbReference>
<feature type="compositionally biased region" description="Polar residues" evidence="7">
    <location>
        <begin position="77"/>
        <end position="91"/>
    </location>
</feature>
<evidence type="ECO:0000256" key="5">
    <source>
        <dbReference type="ARBA" id="ARBA00022989"/>
    </source>
</evidence>
<feature type="transmembrane region" description="Helical" evidence="8">
    <location>
        <begin position="235"/>
        <end position="254"/>
    </location>
</feature>
<evidence type="ECO:0000313" key="14">
    <source>
        <dbReference type="EMBL" id="SFJ89286.1"/>
    </source>
</evidence>
<name>A0A1I3V4K9_9GAMM</name>
<evidence type="ECO:0000256" key="3">
    <source>
        <dbReference type="ARBA" id="ARBA00022475"/>
    </source>
</evidence>
<dbReference type="Gene3D" id="3.30.70.100">
    <property type="match status" value="1"/>
</dbReference>
<feature type="transmembrane region" description="Helical" evidence="8">
    <location>
        <begin position="381"/>
        <end position="405"/>
    </location>
</feature>
<feature type="transmembrane region" description="Helical" evidence="8">
    <location>
        <begin position="547"/>
        <end position="565"/>
    </location>
</feature>
<dbReference type="GO" id="GO:0005886">
    <property type="term" value="C:plasma membrane"/>
    <property type="evidence" value="ECO:0007669"/>
    <property type="project" value="UniProtKB-SubCell"/>
</dbReference>
<dbReference type="Gene3D" id="2.30.30.60">
    <property type="match status" value="1"/>
</dbReference>
<proteinExistence type="inferred from homology"/>
<dbReference type="InterPro" id="IPR010920">
    <property type="entry name" value="LSM_dom_sf"/>
</dbReference>
<feature type="transmembrane region" description="Helical" evidence="8">
    <location>
        <begin position="472"/>
        <end position="498"/>
    </location>
</feature>
<organism evidence="14 15">
    <name type="scientific">Methylophaga sulfidovorans</name>
    <dbReference type="NCBI Taxonomy" id="45496"/>
    <lineage>
        <taxon>Bacteria</taxon>
        <taxon>Pseudomonadati</taxon>
        <taxon>Pseudomonadota</taxon>
        <taxon>Gammaproteobacteria</taxon>
        <taxon>Thiotrichales</taxon>
        <taxon>Piscirickettsiaceae</taxon>
        <taxon>Methylophaga</taxon>
    </lineage>
</organism>
<dbReference type="InterPro" id="IPR057485">
    <property type="entry name" value="YbiO-like_TM1"/>
</dbReference>
<feature type="transmembrane region" description="Helical" evidence="8">
    <location>
        <begin position="306"/>
        <end position="325"/>
    </location>
</feature>
<dbReference type="PANTHER" id="PTHR30460:SF0">
    <property type="entry name" value="MODERATE CONDUCTANCE MECHANOSENSITIVE CHANNEL YBIO"/>
    <property type="match status" value="1"/>
</dbReference>
<dbReference type="GO" id="GO:0008381">
    <property type="term" value="F:mechanosensitive monoatomic ion channel activity"/>
    <property type="evidence" value="ECO:0007669"/>
    <property type="project" value="InterPro"/>
</dbReference>
<protein>
    <submittedName>
        <fullName evidence="14">Small conductance mechanosensitive channel</fullName>
    </submittedName>
</protein>
<gene>
    <name evidence="14" type="ORF">SAMN04488079_102205</name>
</gene>
<keyword evidence="15" id="KW-1185">Reference proteome</keyword>
<evidence type="ECO:0000256" key="6">
    <source>
        <dbReference type="ARBA" id="ARBA00023136"/>
    </source>
</evidence>
<dbReference type="Pfam" id="PF21082">
    <property type="entry name" value="MS_channel_3rd"/>
    <property type="match status" value="1"/>
</dbReference>
<feature type="domain" description="Moderate conductance mechanosensitive channel YbiO-like transmembrane helix 1" evidence="13">
    <location>
        <begin position="387"/>
        <end position="465"/>
    </location>
</feature>
<feature type="transmembrane region" description="Helical" evidence="8">
    <location>
        <begin position="194"/>
        <end position="215"/>
    </location>
</feature>
<evidence type="ECO:0000256" key="7">
    <source>
        <dbReference type="SAM" id="MobiDB-lite"/>
    </source>
</evidence>